<proteinExistence type="predicted"/>
<dbReference type="InParanoid" id="U5FQT5"/>
<dbReference type="HOGENOM" id="CLU_2594270_0_0_1"/>
<evidence type="ECO:0000256" key="1">
    <source>
        <dbReference type="SAM" id="Phobius"/>
    </source>
</evidence>
<dbReference type="AlphaFoldDB" id="U5FQT5"/>
<keyword evidence="3" id="KW-1185">Reference proteome</keyword>
<accession>U5FQT5</accession>
<evidence type="ECO:0000313" key="3">
    <source>
        <dbReference type="Proteomes" id="UP000006729"/>
    </source>
</evidence>
<name>U5FQT5_POPTR</name>
<feature type="transmembrane region" description="Helical" evidence="1">
    <location>
        <begin position="7"/>
        <end position="27"/>
    </location>
</feature>
<gene>
    <name evidence="2" type="ORF">POPTR_015G080500</name>
</gene>
<evidence type="ECO:0000313" key="2">
    <source>
        <dbReference type="EMBL" id="PNT01063.1"/>
    </source>
</evidence>
<dbReference type="EMBL" id="CM009304">
    <property type="protein sequence ID" value="PNT01063.1"/>
    <property type="molecule type" value="Genomic_DNA"/>
</dbReference>
<keyword evidence="1" id="KW-0812">Transmembrane</keyword>
<keyword evidence="1" id="KW-0472">Membrane</keyword>
<protein>
    <submittedName>
        <fullName evidence="2">Uncharacterized protein</fullName>
    </submittedName>
</protein>
<sequence length="80" mass="9091">MLASKEKLLYVVFAAGVQTFFSFLFYWHEIRPALWGILHGASHQVSKCCQLNVGLYNLKYTLSPGSVSGNQEIWHLQSMV</sequence>
<dbReference type="Proteomes" id="UP000006729">
    <property type="component" value="Chromosome 15"/>
</dbReference>
<organism evidence="2 3">
    <name type="scientific">Populus trichocarpa</name>
    <name type="common">Western balsam poplar</name>
    <name type="synonym">Populus balsamifera subsp. trichocarpa</name>
    <dbReference type="NCBI Taxonomy" id="3694"/>
    <lineage>
        <taxon>Eukaryota</taxon>
        <taxon>Viridiplantae</taxon>
        <taxon>Streptophyta</taxon>
        <taxon>Embryophyta</taxon>
        <taxon>Tracheophyta</taxon>
        <taxon>Spermatophyta</taxon>
        <taxon>Magnoliopsida</taxon>
        <taxon>eudicotyledons</taxon>
        <taxon>Gunneridae</taxon>
        <taxon>Pentapetalae</taxon>
        <taxon>rosids</taxon>
        <taxon>fabids</taxon>
        <taxon>Malpighiales</taxon>
        <taxon>Salicaceae</taxon>
        <taxon>Saliceae</taxon>
        <taxon>Populus</taxon>
    </lineage>
</organism>
<reference evidence="2 3" key="1">
    <citation type="journal article" date="2006" name="Science">
        <title>The genome of black cottonwood, Populus trichocarpa (Torr. &amp; Gray).</title>
        <authorList>
            <person name="Tuskan G.A."/>
            <person name="Difazio S."/>
            <person name="Jansson S."/>
            <person name="Bohlmann J."/>
            <person name="Grigoriev I."/>
            <person name="Hellsten U."/>
            <person name="Putnam N."/>
            <person name="Ralph S."/>
            <person name="Rombauts S."/>
            <person name="Salamov A."/>
            <person name="Schein J."/>
            <person name="Sterck L."/>
            <person name="Aerts A."/>
            <person name="Bhalerao R.R."/>
            <person name="Bhalerao R.P."/>
            <person name="Blaudez D."/>
            <person name="Boerjan W."/>
            <person name="Brun A."/>
            <person name="Brunner A."/>
            <person name="Busov V."/>
            <person name="Campbell M."/>
            <person name="Carlson J."/>
            <person name="Chalot M."/>
            <person name="Chapman J."/>
            <person name="Chen G.L."/>
            <person name="Cooper D."/>
            <person name="Coutinho P.M."/>
            <person name="Couturier J."/>
            <person name="Covert S."/>
            <person name="Cronk Q."/>
            <person name="Cunningham R."/>
            <person name="Davis J."/>
            <person name="Degroeve S."/>
            <person name="Dejardin A."/>
            <person name="Depamphilis C."/>
            <person name="Detter J."/>
            <person name="Dirks B."/>
            <person name="Dubchak I."/>
            <person name="Duplessis S."/>
            <person name="Ehlting J."/>
            <person name="Ellis B."/>
            <person name="Gendler K."/>
            <person name="Goodstein D."/>
            <person name="Gribskov M."/>
            <person name="Grimwood J."/>
            <person name="Groover A."/>
            <person name="Gunter L."/>
            <person name="Hamberger B."/>
            <person name="Heinze B."/>
            <person name="Helariutta Y."/>
            <person name="Henrissat B."/>
            <person name="Holligan D."/>
            <person name="Holt R."/>
            <person name="Huang W."/>
            <person name="Islam-Faridi N."/>
            <person name="Jones S."/>
            <person name="Jones-Rhoades M."/>
            <person name="Jorgensen R."/>
            <person name="Joshi C."/>
            <person name="Kangasjarvi J."/>
            <person name="Karlsson J."/>
            <person name="Kelleher C."/>
            <person name="Kirkpatrick R."/>
            <person name="Kirst M."/>
            <person name="Kohler A."/>
            <person name="Kalluri U."/>
            <person name="Larimer F."/>
            <person name="Leebens-Mack J."/>
            <person name="Leple J.C."/>
            <person name="Locascio P."/>
            <person name="Lou Y."/>
            <person name="Lucas S."/>
            <person name="Martin F."/>
            <person name="Montanini B."/>
            <person name="Napoli C."/>
            <person name="Nelson D.R."/>
            <person name="Nelson C."/>
            <person name="Nieminen K."/>
            <person name="Nilsson O."/>
            <person name="Pereda V."/>
            <person name="Peter G."/>
            <person name="Philippe R."/>
            <person name="Pilate G."/>
            <person name="Poliakov A."/>
            <person name="Razumovskaya J."/>
            <person name="Richardson P."/>
            <person name="Rinaldi C."/>
            <person name="Ritland K."/>
            <person name="Rouze P."/>
            <person name="Ryaboy D."/>
            <person name="Schmutz J."/>
            <person name="Schrader J."/>
            <person name="Segerman B."/>
            <person name="Shin H."/>
            <person name="Siddiqui A."/>
            <person name="Sterky F."/>
            <person name="Terry A."/>
            <person name="Tsai C.J."/>
            <person name="Uberbacher E."/>
            <person name="Unneberg P."/>
            <person name="Vahala J."/>
            <person name="Wall K."/>
            <person name="Wessler S."/>
            <person name="Yang G."/>
            <person name="Yin T."/>
            <person name="Douglas C."/>
            <person name="Marra M."/>
            <person name="Sandberg G."/>
            <person name="Van de Peer Y."/>
            <person name="Rokhsar D."/>
        </authorList>
    </citation>
    <scope>NUCLEOTIDE SEQUENCE [LARGE SCALE GENOMIC DNA]</scope>
    <source>
        <strain evidence="3">cv. Nisqually</strain>
    </source>
</reference>
<keyword evidence="1" id="KW-1133">Transmembrane helix</keyword>